<sequence>MWRKRMLLAAVAVIPLLGFPLAGNGSASAEAAGARVFEPDTLRIPAVISLLAGTPTYADPAGESTGWLEAQDGVRVIRGEYGWSRGYSWWLVSTPGGETWIHPEPWNVDVPPPGKLTLFEETPIYASQDESAGPTAVLAPQEVEVTGAQKQWFYANGPQEKRWVRIRTSWLGDQWVHLPVKRIGYVKPADYYVYHLSEVLLDDPNYEGPMGSMAGPKFESALNRTMRVTGEFVSAYDKRYQVETEKGPKYTLAQGRPVVRVDEPVTLKSDTPAYGTLGYQSGWMTVLGPQTLTAFEKLEGSTTYHVHTELGDRWVDTADSEPADTIEADFAIELSGPHELFRFPGGRFQIAGATLSDRIVRPSAYWVDKEETLWFVLRTGTGTAWFKLNPARDRIRPLTGVPTAQIAFRETVLDTVKVNGQELSVRGTAIGYLKEGTPYLSLRYLAERFGFREDREESSRSVTLASASEPYSFRLEPGSTEAATYWDGKEEDRLQLREAPVEADGDIWLNGEDAQHMAGLSIDWFEGGQFFYLFRDEYDVELPDLPATARGTTLDISAYRYERWIGPNYAKPKASPLLTIRSRTTGTDGAVPDGTTAANIGKPDYQIALVRQFASAALAPGANAFIVEVKVGSRILARQDAEVAAESAR</sequence>
<reference evidence="2 3" key="1">
    <citation type="submission" date="2019-05" db="EMBL/GenBank/DDBJ databases">
        <title>We sequenced the genome of Paenibacillus hemerocallicola KCTC 33185 for further insight into its adaptation and study the phylogeny of Paenibacillus.</title>
        <authorList>
            <person name="Narsing Rao M.P."/>
        </authorList>
    </citation>
    <scope>NUCLEOTIDE SEQUENCE [LARGE SCALE GENOMIC DNA]</scope>
    <source>
        <strain evidence="2 3">KCTC 33185</strain>
    </source>
</reference>
<evidence type="ECO:0008006" key="4">
    <source>
        <dbReference type="Google" id="ProtNLM"/>
    </source>
</evidence>
<protein>
    <recommendedName>
        <fullName evidence="4">Copper amine oxidase N-terminal domain-containing protein</fullName>
    </recommendedName>
</protein>
<evidence type="ECO:0000256" key="1">
    <source>
        <dbReference type="SAM" id="SignalP"/>
    </source>
</evidence>
<dbReference type="RefSeq" id="WP_139605277.1">
    <property type="nucleotide sequence ID" value="NZ_VDCQ01000046.1"/>
</dbReference>
<gene>
    <name evidence="2" type="ORF">FE784_26520</name>
</gene>
<name>A0A5C4T2H2_9BACL</name>
<evidence type="ECO:0000313" key="3">
    <source>
        <dbReference type="Proteomes" id="UP000307943"/>
    </source>
</evidence>
<accession>A0A5C4T2H2</accession>
<dbReference type="AlphaFoldDB" id="A0A5C4T2H2"/>
<dbReference type="OrthoDB" id="2502033at2"/>
<evidence type="ECO:0000313" key="2">
    <source>
        <dbReference type="EMBL" id="TNJ63223.1"/>
    </source>
</evidence>
<dbReference type="EMBL" id="VDCQ01000046">
    <property type="protein sequence ID" value="TNJ63223.1"/>
    <property type="molecule type" value="Genomic_DNA"/>
</dbReference>
<proteinExistence type="predicted"/>
<comment type="caution">
    <text evidence="2">The sequence shown here is derived from an EMBL/GenBank/DDBJ whole genome shotgun (WGS) entry which is preliminary data.</text>
</comment>
<organism evidence="2 3">
    <name type="scientific">Paenibacillus hemerocallicola</name>
    <dbReference type="NCBI Taxonomy" id="1172614"/>
    <lineage>
        <taxon>Bacteria</taxon>
        <taxon>Bacillati</taxon>
        <taxon>Bacillota</taxon>
        <taxon>Bacilli</taxon>
        <taxon>Bacillales</taxon>
        <taxon>Paenibacillaceae</taxon>
        <taxon>Paenibacillus</taxon>
    </lineage>
</organism>
<dbReference type="Proteomes" id="UP000307943">
    <property type="component" value="Unassembled WGS sequence"/>
</dbReference>
<feature type="chain" id="PRO_5038842305" description="Copper amine oxidase N-terminal domain-containing protein" evidence="1">
    <location>
        <begin position="23"/>
        <end position="649"/>
    </location>
</feature>
<keyword evidence="3" id="KW-1185">Reference proteome</keyword>
<keyword evidence="1" id="KW-0732">Signal</keyword>
<feature type="signal peptide" evidence="1">
    <location>
        <begin position="1"/>
        <end position="22"/>
    </location>
</feature>